<proteinExistence type="predicted"/>
<evidence type="ECO:0000313" key="2">
    <source>
        <dbReference type="EMBL" id="KAI0306354.1"/>
    </source>
</evidence>
<dbReference type="Proteomes" id="UP001203297">
    <property type="component" value="Unassembled WGS sequence"/>
</dbReference>
<accession>A0AAD4MAM2</accession>
<dbReference type="EMBL" id="WTXG01000003">
    <property type="protein sequence ID" value="KAI0306354.1"/>
    <property type="molecule type" value="Genomic_DNA"/>
</dbReference>
<keyword evidence="3" id="KW-1185">Reference proteome</keyword>
<protein>
    <submittedName>
        <fullName evidence="2">Uncharacterized protein</fullName>
    </submittedName>
</protein>
<gene>
    <name evidence="2" type="ORF">B0F90DRAFT_1923198</name>
</gene>
<evidence type="ECO:0000313" key="3">
    <source>
        <dbReference type="Proteomes" id="UP001203297"/>
    </source>
</evidence>
<comment type="caution">
    <text evidence="2">The sequence shown here is derived from an EMBL/GenBank/DDBJ whole genome shotgun (WGS) entry which is preliminary data.</text>
</comment>
<dbReference type="AlphaFoldDB" id="A0AAD4MAM2"/>
<reference evidence="2" key="1">
    <citation type="journal article" date="2022" name="New Phytol.">
        <title>Evolutionary transition to the ectomycorrhizal habit in the genomes of a hyperdiverse lineage of mushroom-forming fungi.</title>
        <authorList>
            <person name="Looney B."/>
            <person name="Miyauchi S."/>
            <person name="Morin E."/>
            <person name="Drula E."/>
            <person name="Courty P.E."/>
            <person name="Kohler A."/>
            <person name="Kuo A."/>
            <person name="LaButti K."/>
            <person name="Pangilinan J."/>
            <person name="Lipzen A."/>
            <person name="Riley R."/>
            <person name="Andreopoulos W."/>
            <person name="He G."/>
            <person name="Johnson J."/>
            <person name="Nolan M."/>
            <person name="Tritt A."/>
            <person name="Barry K.W."/>
            <person name="Grigoriev I.V."/>
            <person name="Nagy L.G."/>
            <person name="Hibbett D."/>
            <person name="Henrissat B."/>
            <person name="Matheny P.B."/>
            <person name="Labbe J."/>
            <person name="Martin F.M."/>
        </authorList>
    </citation>
    <scope>NUCLEOTIDE SEQUENCE</scope>
    <source>
        <strain evidence="2">BPL690</strain>
    </source>
</reference>
<name>A0AAD4MAM2_9AGAM</name>
<feature type="region of interest" description="Disordered" evidence="1">
    <location>
        <begin position="360"/>
        <end position="380"/>
    </location>
</feature>
<evidence type="ECO:0000256" key="1">
    <source>
        <dbReference type="SAM" id="MobiDB-lite"/>
    </source>
</evidence>
<sequence length="380" mass="42553">MVFLENLSSDCPDADIILRSQDSREVRVPKFYIVNSSSPVLAELLQVASHLSIPTPSDVGESHSLIQLTHDYIVLVSLLTYIFPVSPLFRRQYIKSWNSFRWLKHLTFFRDETASLIYSLAQIYGLHQEALRAARTTLSFSITIEDIKSDGDLDIMSGASLYELWRYLREASVIVVDISQIIVERFFRLNQVFYSLEEQIPEVTPSSDSVNAKVDKSVLVMSSPFFSDMLSLPQPPDHEVIDGPPVIPETYDGILSLLAASEKYDMDVVSSSIRAHISCGGLLQLTGAKAFPLWPTSTSPLPGPSNINIRQDYLSGLERHIDNTDCVSCMRIHALKGETFLVELQNQLAQALDVIHILDDDSDQDSESESESTPEDPEDP</sequence>
<organism evidence="2 3">
    <name type="scientific">Multifurca ochricompacta</name>
    <dbReference type="NCBI Taxonomy" id="376703"/>
    <lineage>
        <taxon>Eukaryota</taxon>
        <taxon>Fungi</taxon>
        <taxon>Dikarya</taxon>
        <taxon>Basidiomycota</taxon>
        <taxon>Agaricomycotina</taxon>
        <taxon>Agaricomycetes</taxon>
        <taxon>Russulales</taxon>
        <taxon>Russulaceae</taxon>
        <taxon>Multifurca</taxon>
    </lineage>
</organism>